<evidence type="ECO:0000313" key="4">
    <source>
        <dbReference type="EMBL" id="RTE10534.1"/>
    </source>
</evidence>
<keyword evidence="2" id="KW-0472">Membrane</keyword>
<dbReference type="InterPro" id="IPR006626">
    <property type="entry name" value="PbH1"/>
</dbReference>
<dbReference type="InterPro" id="IPR006311">
    <property type="entry name" value="TAT_signal"/>
</dbReference>
<dbReference type="SUPFAM" id="SSF51126">
    <property type="entry name" value="Pectin lyase-like"/>
    <property type="match status" value="2"/>
</dbReference>
<evidence type="ECO:0000256" key="1">
    <source>
        <dbReference type="SAM" id="MobiDB-lite"/>
    </source>
</evidence>
<gene>
    <name evidence="4" type="ORF">EJQ19_06690</name>
</gene>
<evidence type="ECO:0000259" key="3">
    <source>
        <dbReference type="Pfam" id="PF12708"/>
    </source>
</evidence>
<sequence length="612" mass="64582">MMMRDSELHDDKLQETQKKQQPEIIAQEEESGQSRTMTRRNLLAVLGAAGLTAAAGGTLMSFVGLPAAAAGNSVNANVYGQQGLNLLTASDPGWVNVLDYGAAGDGTTDDTAAFQSAAAAGKPMIVPRTASYYKLSGPVSLLDSIIGIGMPELRMDGPDGTDLKRMLLIQNYQGGGLHVTGLNLNGGYTAGTANEQSHLVRIANSVNVFIHHNVLQAPYGDCVYVGSDYLAPSENVHILDNVLSNPRRCAVAVVSGRKVWIDGNVIKDPFPYVATIDLEPNSASSGSDIVEDIWITNNEFYSEIYFINSYNPNTAYSNKRITIAGNKGRARYFFRCNSAPSITEQVTIKGNEFYGSVSDARMIQCTNVTKGLEISGNRDYATGAAGWNIGNTEAPVVSSNRIESQRAIAVSFTNCSSVQFTDNLIKDINSSNGAVRFAGPQATGRHLIAGNQLVNIGSVGYWFGGVVTETLFDGNVTECAGKCVQIDTAAAGSDIRITPSNLFAGAGTPVYGGSNLKAWMTPEIQTKDTVIGWGAASPVAGTWKRGTILWNVQPSALSPVGWVCVADGTPGSWEPIGSAGALNGSSLKLKSPNGSLFIVAVTDAGQLTVTPA</sequence>
<feature type="transmembrane region" description="Helical" evidence="2">
    <location>
        <begin position="42"/>
        <end position="65"/>
    </location>
</feature>
<accession>A0A3S0A688</accession>
<dbReference type="InterPro" id="IPR012334">
    <property type="entry name" value="Pectin_lyas_fold"/>
</dbReference>
<dbReference type="AlphaFoldDB" id="A0A3S0A688"/>
<dbReference type="InterPro" id="IPR011050">
    <property type="entry name" value="Pectin_lyase_fold/virulence"/>
</dbReference>
<dbReference type="PROSITE" id="PS51318">
    <property type="entry name" value="TAT"/>
    <property type="match status" value="1"/>
</dbReference>
<dbReference type="OrthoDB" id="2492063at2"/>
<evidence type="ECO:0000313" key="5">
    <source>
        <dbReference type="Proteomes" id="UP000276128"/>
    </source>
</evidence>
<reference evidence="4 5" key="1">
    <citation type="submission" date="2018-12" db="EMBL/GenBank/DDBJ databases">
        <title>Bacillus ochoae sp. nov., Paenibacillus whitsoniae sp. nov., Paenibacillus spiritus sp. nov. Isolated from the Mars Exploration Rover during spacecraft assembly.</title>
        <authorList>
            <person name="Seuylemezian A."/>
            <person name="Vaishampayan P."/>
        </authorList>
    </citation>
    <scope>NUCLEOTIDE SEQUENCE [LARGE SCALE GENOMIC DNA]</scope>
    <source>
        <strain evidence="4 5">MER 54</strain>
    </source>
</reference>
<dbReference type="InterPro" id="IPR024535">
    <property type="entry name" value="RHGA/B-epi-like_pectate_lyase"/>
</dbReference>
<protein>
    <submittedName>
        <fullName evidence="4">Right-handed parallel beta-helix repeat-containing protein</fullName>
    </submittedName>
</protein>
<name>A0A3S0A688_9BACL</name>
<comment type="caution">
    <text evidence="4">The sequence shown here is derived from an EMBL/GenBank/DDBJ whole genome shotgun (WGS) entry which is preliminary data.</text>
</comment>
<keyword evidence="2" id="KW-0812">Transmembrane</keyword>
<dbReference type="Gene3D" id="2.160.20.10">
    <property type="entry name" value="Single-stranded right-handed beta-helix, Pectin lyase-like"/>
    <property type="match status" value="1"/>
</dbReference>
<organism evidence="4 5">
    <name type="scientific">Paenibacillus whitsoniae</name>
    <dbReference type="NCBI Taxonomy" id="2496558"/>
    <lineage>
        <taxon>Bacteria</taxon>
        <taxon>Bacillati</taxon>
        <taxon>Bacillota</taxon>
        <taxon>Bacilli</taxon>
        <taxon>Bacillales</taxon>
        <taxon>Paenibacillaceae</taxon>
        <taxon>Paenibacillus</taxon>
    </lineage>
</organism>
<feature type="compositionally biased region" description="Basic and acidic residues" evidence="1">
    <location>
        <begin position="1"/>
        <end position="21"/>
    </location>
</feature>
<keyword evidence="2" id="KW-1133">Transmembrane helix</keyword>
<dbReference type="Pfam" id="PF12708">
    <property type="entry name" value="Pect-lyase_RHGA_epim"/>
    <property type="match status" value="1"/>
</dbReference>
<evidence type="ECO:0000256" key="2">
    <source>
        <dbReference type="SAM" id="Phobius"/>
    </source>
</evidence>
<dbReference type="EMBL" id="RXHU01000017">
    <property type="protein sequence ID" value="RTE10534.1"/>
    <property type="molecule type" value="Genomic_DNA"/>
</dbReference>
<feature type="region of interest" description="Disordered" evidence="1">
    <location>
        <begin position="1"/>
        <end position="36"/>
    </location>
</feature>
<dbReference type="SMART" id="SM00710">
    <property type="entry name" value="PbH1"/>
    <property type="match status" value="6"/>
</dbReference>
<dbReference type="Proteomes" id="UP000276128">
    <property type="component" value="Unassembled WGS sequence"/>
</dbReference>
<feature type="domain" description="Rhamnogalacturonase A/B/Epimerase-like pectate lyase" evidence="3">
    <location>
        <begin position="94"/>
        <end position="120"/>
    </location>
</feature>
<proteinExistence type="predicted"/>
<keyword evidence="5" id="KW-1185">Reference proteome</keyword>